<organism evidence="9 10">
    <name type="scientific">Hungatella effluvii</name>
    <dbReference type="NCBI Taxonomy" id="1096246"/>
    <lineage>
        <taxon>Bacteria</taxon>
        <taxon>Bacillati</taxon>
        <taxon>Bacillota</taxon>
        <taxon>Clostridia</taxon>
        <taxon>Lachnospirales</taxon>
        <taxon>Lachnospiraceae</taxon>
        <taxon>Hungatella</taxon>
    </lineage>
</organism>
<dbReference type="Proteomes" id="UP000248057">
    <property type="component" value="Unassembled WGS sequence"/>
</dbReference>
<keyword evidence="6 7" id="KW-0472">Membrane</keyword>
<keyword evidence="5 7" id="KW-1133">Transmembrane helix</keyword>
<feature type="domain" description="ABC transmembrane type-1" evidence="8">
    <location>
        <begin position="70"/>
        <end position="282"/>
    </location>
</feature>
<evidence type="ECO:0000256" key="6">
    <source>
        <dbReference type="ARBA" id="ARBA00023136"/>
    </source>
</evidence>
<evidence type="ECO:0000256" key="5">
    <source>
        <dbReference type="ARBA" id="ARBA00022989"/>
    </source>
</evidence>
<evidence type="ECO:0000313" key="10">
    <source>
        <dbReference type="Proteomes" id="UP000248057"/>
    </source>
</evidence>
<keyword evidence="4 7" id="KW-0812">Transmembrane</keyword>
<evidence type="ECO:0000256" key="3">
    <source>
        <dbReference type="ARBA" id="ARBA00022475"/>
    </source>
</evidence>
<evidence type="ECO:0000256" key="7">
    <source>
        <dbReference type="RuleBase" id="RU363032"/>
    </source>
</evidence>
<dbReference type="InterPro" id="IPR051393">
    <property type="entry name" value="ABC_transporter_permease"/>
</dbReference>
<sequence length="293" mass="32676">MNRKLRSKIYPMWIALPGALVYTVFFVVPIIIAFFYSFTNWNLDRMDSPQFIGLRNFINLFQDEVFACSIFNTLLFAFTTTLFKTVTGLLIALVVVKRFRGNSIFRTLFYLPCVLSCMIVGLLFTGILKQDGLVNNLLAAAGMGQLARDWLGSYGTAMFWIIFIEVWMWAGFSMFLFISGLNAISGEYYESAQLDGASPWQQFCHITLPLLAPSFTVVTTLNITGGLKVFDLVYSLTGGGPGFDTQVLSTYTYRAFGMGLLGKSSASALLLSVGVVIITFLLNRLLKSREIDV</sequence>
<keyword evidence="10" id="KW-1185">Reference proteome</keyword>
<keyword evidence="3" id="KW-1003">Cell membrane</keyword>
<feature type="transmembrane region" description="Helical" evidence="7">
    <location>
        <begin position="12"/>
        <end position="38"/>
    </location>
</feature>
<dbReference type="InterPro" id="IPR035906">
    <property type="entry name" value="MetI-like_sf"/>
</dbReference>
<accession>A0A2V3Y0V7</accession>
<evidence type="ECO:0000256" key="1">
    <source>
        <dbReference type="ARBA" id="ARBA00004651"/>
    </source>
</evidence>
<keyword evidence="2 7" id="KW-0813">Transport</keyword>
<dbReference type="PROSITE" id="PS50928">
    <property type="entry name" value="ABC_TM1"/>
    <property type="match status" value="1"/>
</dbReference>
<evidence type="ECO:0000313" key="9">
    <source>
        <dbReference type="EMBL" id="PXX49630.1"/>
    </source>
</evidence>
<reference evidence="9 10" key="1">
    <citation type="submission" date="2018-05" db="EMBL/GenBank/DDBJ databases">
        <title>Genomic Encyclopedia of Type Strains, Phase IV (KMG-IV): sequencing the most valuable type-strain genomes for metagenomic binning, comparative biology and taxonomic classification.</title>
        <authorList>
            <person name="Goeker M."/>
        </authorList>
    </citation>
    <scope>NUCLEOTIDE SEQUENCE [LARGE SCALE GENOMIC DNA]</scope>
    <source>
        <strain evidence="9 10">DSM 24995</strain>
    </source>
</reference>
<dbReference type="InterPro" id="IPR000515">
    <property type="entry name" value="MetI-like"/>
</dbReference>
<evidence type="ECO:0000256" key="4">
    <source>
        <dbReference type="ARBA" id="ARBA00022692"/>
    </source>
</evidence>
<dbReference type="Pfam" id="PF00528">
    <property type="entry name" value="BPD_transp_1"/>
    <property type="match status" value="1"/>
</dbReference>
<feature type="transmembrane region" description="Helical" evidence="7">
    <location>
        <begin position="268"/>
        <end position="286"/>
    </location>
</feature>
<dbReference type="AlphaFoldDB" id="A0A2V3Y0V7"/>
<feature type="transmembrane region" description="Helical" evidence="7">
    <location>
        <begin position="108"/>
        <end position="128"/>
    </location>
</feature>
<evidence type="ECO:0000256" key="2">
    <source>
        <dbReference type="ARBA" id="ARBA00022448"/>
    </source>
</evidence>
<proteinExistence type="inferred from homology"/>
<dbReference type="CDD" id="cd06261">
    <property type="entry name" value="TM_PBP2"/>
    <property type="match status" value="1"/>
</dbReference>
<dbReference type="GO" id="GO:0055085">
    <property type="term" value="P:transmembrane transport"/>
    <property type="evidence" value="ECO:0007669"/>
    <property type="project" value="InterPro"/>
</dbReference>
<comment type="caution">
    <text evidence="9">The sequence shown here is derived from an EMBL/GenBank/DDBJ whole genome shotgun (WGS) entry which is preliminary data.</text>
</comment>
<dbReference type="RefSeq" id="WP_110324714.1">
    <property type="nucleotide sequence ID" value="NZ_QJKD01000013.1"/>
</dbReference>
<evidence type="ECO:0000259" key="8">
    <source>
        <dbReference type="PROSITE" id="PS50928"/>
    </source>
</evidence>
<dbReference type="GO" id="GO:0005886">
    <property type="term" value="C:plasma membrane"/>
    <property type="evidence" value="ECO:0007669"/>
    <property type="project" value="UniProtKB-SubCell"/>
</dbReference>
<dbReference type="GeneID" id="86063516"/>
<comment type="subcellular location">
    <subcellularLocation>
        <location evidence="1 7">Cell membrane</location>
        <topology evidence="1 7">Multi-pass membrane protein</topology>
    </subcellularLocation>
</comment>
<dbReference type="Gene3D" id="1.10.3720.10">
    <property type="entry name" value="MetI-like"/>
    <property type="match status" value="1"/>
</dbReference>
<dbReference type="EMBL" id="QJKD01000013">
    <property type="protein sequence ID" value="PXX49630.1"/>
    <property type="molecule type" value="Genomic_DNA"/>
</dbReference>
<gene>
    <name evidence="9" type="ORF">DFR60_11315</name>
</gene>
<name>A0A2V3Y0V7_9FIRM</name>
<dbReference type="PANTHER" id="PTHR30193">
    <property type="entry name" value="ABC TRANSPORTER PERMEASE PROTEIN"/>
    <property type="match status" value="1"/>
</dbReference>
<feature type="transmembrane region" description="Helical" evidence="7">
    <location>
        <begin position="74"/>
        <end position="96"/>
    </location>
</feature>
<comment type="similarity">
    <text evidence="7">Belongs to the binding-protein-dependent transport system permease family.</text>
</comment>
<feature type="transmembrane region" description="Helical" evidence="7">
    <location>
        <begin position="157"/>
        <end position="178"/>
    </location>
</feature>
<dbReference type="PANTHER" id="PTHR30193:SF37">
    <property type="entry name" value="INNER MEMBRANE ABC TRANSPORTER PERMEASE PROTEIN YCJO"/>
    <property type="match status" value="1"/>
</dbReference>
<dbReference type="SUPFAM" id="SSF161098">
    <property type="entry name" value="MetI-like"/>
    <property type="match status" value="1"/>
</dbReference>
<protein>
    <submittedName>
        <fullName evidence="9">Carbohydrate ABC transporter membrane protein 1 (CUT1 family)</fullName>
    </submittedName>
</protein>